<dbReference type="PANTHER" id="PTHR30622:SF2">
    <property type="entry name" value="UNDECAPRENYL-DIPHOSPHATASE"/>
    <property type="match status" value="1"/>
</dbReference>
<sequence>LLLGLRRRWCVLLSFLILVPATLGALALEIREAVSLQVGISDLLPILLAVAVSASVGYFALKLLLSFVIHRKFHWFAYYCWAVGGGFLLYNYLA</sequence>
<accession>X0VR50</accession>
<dbReference type="PANTHER" id="PTHR30622">
    <property type="entry name" value="UNDECAPRENYL-DIPHOSPHATASE"/>
    <property type="match status" value="1"/>
</dbReference>
<comment type="subcellular location">
    <subcellularLocation>
        <location evidence="1">Cell membrane</location>
        <topology evidence="1">Multi-pass membrane protein</topology>
    </subcellularLocation>
</comment>
<dbReference type="InterPro" id="IPR003824">
    <property type="entry name" value="UppP"/>
</dbReference>
<comment type="caution">
    <text evidence="13">The sequence shown here is derived from an EMBL/GenBank/DDBJ whole genome shotgun (WGS) entry which is preliminary data.</text>
</comment>
<keyword evidence="7" id="KW-0378">Hydrolase</keyword>
<keyword evidence="9 12" id="KW-0472">Membrane</keyword>
<organism evidence="13">
    <name type="scientific">marine sediment metagenome</name>
    <dbReference type="NCBI Taxonomy" id="412755"/>
    <lineage>
        <taxon>unclassified sequences</taxon>
        <taxon>metagenomes</taxon>
        <taxon>ecological metagenomes</taxon>
    </lineage>
</organism>
<evidence type="ECO:0000256" key="10">
    <source>
        <dbReference type="ARBA" id="ARBA00032707"/>
    </source>
</evidence>
<evidence type="ECO:0000256" key="5">
    <source>
        <dbReference type="ARBA" id="ARBA00022475"/>
    </source>
</evidence>
<protein>
    <recommendedName>
        <fullName evidence="4">Undecaprenyl-diphosphatase</fullName>
        <ecNumber evidence="3">3.6.1.27</ecNumber>
    </recommendedName>
    <alternativeName>
        <fullName evidence="10">Undecaprenyl pyrophosphate phosphatase</fullName>
    </alternativeName>
</protein>
<keyword evidence="8 12" id="KW-1133">Transmembrane helix</keyword>
<evidence type="ECO:0000256" key="7">
    <source>
        <dbReference type="ARBA" id="ARBA00022801"/>
    </source>
</evidence>
<dbReference type="EC" id="3.6.1.27" evidence="3"/>
<reference evidence="13" key="1">
    <citation type="journal article" date="2014" name="Front. Microbiol.">
        <title>High frequency of phylogenetically diverse reductive dehalogenase-homologous genes in deep subseafloor sedimentary metagenomes.</title>
        <authorList>
            <person name="Kawai M."/>
            <person name="Futagami T."/>
            <person name="Toyoda A."/>
            <person name="Takaki Y."/>
            <person name="Nishi S."/>
            <person name="Hori S."/>
            <person name="Arai W."/>
            <person name="Tsubouchi T."/>
            <person name="Morono Y."/>
            <person name="Uchiyama I."/>
            <person name="Ito T."/>
            <person name="Fujiyama A."/>
            <person name="Inagaki F."/>
            <person name="Takami H."/>
        </authorList>
    </citation>
    <scope>NUCLEOTIDE SEQUENCE</scope>
    <source>
        <strain evidence="13">Expedition CK06-06</strain>
    </source>
</reference>
<evidence type="ECO:0000256" key="6">
    <source>
        <dbReference type="ARBA" id="ARBA00022692"/>
    </source>
</evidence>
<evidence type="ECO:0000256" key="9">
    <source>
        <dbReference type="ARBA" id="ARBA00023136"/>
    </source>
</evidence>
<keyword evidence="6 12" id="KW-0812">Transmembrane</keyword>
<evidence type="ECO:0000256" key="2">
    <source>
        <dbReference type="ARBA" id="ARBA00010621"/>
    </source>
</evidence>
<comment type="similarity">
    <text evidence="2">Belongs to the UppP family.</text>
</comment>
<evidence type="ECO:0000256" key="12">
    <source>
        <dbReference type="SAM" id="Phobius"/>
    </source>
</evidence>
<dbReference type="GO" id="GO:0050380">
    <property type="term" value="F:undecaprenyl-diphosphatase activity"/>
    <property type="evidence" value="ECO:0007669"/>
    <property type="project" value="UniProtKB-EC"/>
</dbReference>
<dbReference type="AlphaFoldDB" id="X0VR50"/>
<gene>
    <name evidence="13" type="ORF">S01H1_45820</name>
</gene>
<dbReference type="Pfam" id="PF02673">
    <property type="entry name" value="BacA"/>
    <property type="match status" value="1"/>
</dbReference>
<comment type="catalytic activity">
    <reaction evidence="11">
        <text>di-trans,octa-cis-undecaprenyl diphosphate + H2O = di-trans,octa-cis-undecaprenyl phosphate + phosphate + H(+)</text>
        <dbReference type="Rhea" id="RHEA:28094"/>
        <dbReference type="ChEBI" id="CHEBI:15377"/>
        <dbReference type="ChEBI" id="CHEBI:15378"/>
        <dbReference type="ChEBI" id="CHEBI:43474"/>
        <dbReference type="ChEBI" id="CHEBI:58405"/>
        <dbReference type="ChEBI" id="CHEBI:60392"/>
        <dbReference type="EC" id="3.6.1.27"/>
    </reaction>
</comment>
<evidence type="ECO:0000256" key="4">
    <source>
        <dbReference type="ARBA" id="ARBA00021581"/>
    </source>
</evidence>
<feature type="transmembrane region" description="Helical" evidence="12">
    <location>
        <begin position="43"/>
        <end position="61"/>
    </location>
</feature>
<evidence type="ECO:0000256" key="8">
    <source>
        <dbReference type="ARBA" id="ARBA00022989"/>
    </source>
</evidence>
<dbReference type="EMBL" id="BARS01029306">
    <property type="protein sequence ID" value="GAG03011.1"/>
    <property type="molecule type" value="Genomic_DNA"/>
</dbReference>
<feature type="transmembrane region" description="Helical" evidence="12">
    <location>
        <begin position="73"/>
        <end position="93"/>
    </location>
</feature>
<name>X0VR50_9ZZZZ</name>
<evidence type="ECO:0000313" key="13">
    <source>
        <dbReference type="EMBL" id="GAG03011.1"/>
    </source>
</evidence>
<keyword evidence="5" id="KW-1003">Cell membrane</keyword>
<evidence type="ECO:0000256" key="3">
    <source>
        <dbReference type="ARBA" id="ARBA00012374"/>
    </source>
</evidence>
<evidence type="ECO:0000256" key="11">
    <source>
        <dbReference type="ARBA" id="ARBA00047594"/>
    </source>
</evidence>
<evidence type="ECO:0000256" key="1">
    <source>
        <dbReference type="ARBA" id="ARBA00004651"/>
    </source>
</evidence>
<proteinExistence type="inferred from homology"/>
<feature type="non-terminal residue" evidence="13">
    <location>
        <position position="1"/>
    </location>
</feature>
<dbReference type="GO" id="GO:0005886">
    <property type="term" value="C:plasma membrane"/>
    <property type="evidence" value="ECO:0007669"/>
    <property type="project" value="UniProtKB-SubCell"/>
</dbReference>